<dbReference type="Pfam" id="PF18480">
    <property type="entry name" value="DUF5615"/>
    <property type="match status" value="1"/>
</dbReference>
<accession>A0A6S6TWH9</accession>
<reference evidence="2" key="1">
    <citation type="submission" date="2020-01" db="EMBL/GenBank/DDBJ databases">
        <authorList>
            <person name="Meier V. D."/>
            <person name="Meier V D."/>
        </authorList>
    </citation>
    <scope>NUCLEOTIDE SEQUENCE</scope>
    <source>
        <strain evidence="2">HLG_WM_MAG_03</strain>
    </source>
</reference>
<proteinExistence type="predicted"/>
<dbReference type="EMBL" id="CACVAR010000296">
    <property type="protein sequence ID" value="CAA6818949.1"/>
    <property type="molecule type" value="Genomic_DNA"/>
</dbReference>
<name>A0A6S6TWH9_9BACT</name>
<protein>
    <recommendedName>
        <fullName evidence="1">DUF5615 domain-containing protein</fullName>
    </recommendedName>
</protein>
<evidence type="ECO:0000313" key="2">
    <source>
        <dbReference type="EMBL" id="CAA6818949.1"/>
    </source>
</evidence>
<feature type="domain" description="DUF5615" evidence="1">
    <location>
        <begin position="1"/>
        <end position="110"/>
    </location>
</feature>
<sequence>MKFIVDAHLPKKLSLLLEWKGHDSIHTLDMPSKNATKDREINQLSLDEKRVLITKDLDFIESLLISNKPYKLIYIATGNISNKKLLEIFSKNIEKVIETLVENRLIEITKNEIVVKG</sequence>
<dbReference type="AlphaFoldDB" id="A0A6S6TWH9"/>
<evidence type="ECO:0000259" key="1">
    <source>
        <dbReference type="Pfam" id="PF18480"/>
    </source>
</evidence>
<organism evidence="2">
    <name type="scientific">uncultured Sulfurovum sp</name>
    <dbReference type="NCBI Taxonomy" id="269237"/>
    <lineage>
        <taxon>Bacteria</taxon>
        <taxon>Pseudomonadati</taxon>
        <taxon>Campylobacterota</taxon>
        <taxon>Epsilonproteobacteria</taxon>
        <taxon>Campylobacterales</taxon>
        <taxon>Sulfurovaceae</taxon>
        <taxon>Sulfurovum</taxon>
        <taxon>environmental samples</taxon>
    </lineage>
</organism>
<gene>
    <name evidence="2" type="ORF">HELGO_WM20677</name>
</gene>
<dbReference type="InterPro" id="IPR041049">
    <property type="entry name" value="DUF5615"/>
</dbReference>